<dbReference type="Proteomes" id="UP000593892">
    <property type="component" value="Chromosome"/>
</dbReference>
<dbReference type="NCBIfam" id="TIGR02595">
    <property type="entry name" value="PEP_CTERM"/>
    <property type="match status" value="1"/>
</dbReference>
<protein>
    <submittedName>
        <fullName evidence="3">PEP-CTERM sorting domain-containing protein</fullName>
    </submittedName>
</protein>
<evidence type="ECO:0000259" key="2">
    <source>
        <dbReference type="Pfam" id="PF07589"/>
    </source>
</evidence>
<feature type="signal peptide" evidence="1">
    <location>
        <begin position="1"/>
        <end position="20"/>
    </location>
</feature>
<dbReference type="KEGG" id="pfer:IRI77_27180"/>
<dbReference type="SUPFAM" id="SSF63825">
    <property type="entry name" value="YWTD domain"/>
    <property type="match status" value="1"/>
</dbReference>
<accession>A0A7S7NNP4</accession>
<evidence type="ECO:0000313" key="4">
    <source>
        <dbReference type="Proteomes" id="UP000593892"/>
    </source>
</evidence>
<dbReference type="RefSeq" id="WP_194448128.1">
    <property type="nucleotide sequence ID" value="NZ_CP063849.1"/>
</dbReference>
<sequence length="275" mass="27888">MARLPSVLLAAFLTAATAPAAPLLLTIGGDTNGVPRHLVAFDAGTQVTAAPIVLGSGSTGYAGGLALSSGAFYGIESDGVSDANLVKISTAGSVTALFSAGQYSYGGLAILAGQLYGIRTDMFGASELVTFDLVNQMVNSVGVAGLPDGLYGGLSVGPLPGKLYTVHNDGSGASTLYELDLGTLTSTPMTISLGSGFTGGLAFDNGRFYALASDLNASSTLYRFELTDLTPTAQFVLGDGYLNASLTTGAEVPEPGTLLLAAGGLLLLGFRRWRR</sequence>
<feature type="chain" id="PRO_5032539598" evidence="1">
    <location>
        <begin position="21"/>
        <end position="275"/>
    </location>
</feature>
<dbReference type="Pfam" id="PF07589">
    <property type="entry name" value="PEP-CTERM"/>
    <property type="match status" value="1"/>
</dbReference>
<keyword evidence="1" id="KW-0732">Signal</keyword>
<reference evidence="3 4" key="1">
    <citation type="submission" date="2020-10" db="EMBL/GenBank/DDBJ databases">
        <title>Complete genome sequence of Paludibaculum fermentans P105T, a facultatively anaerobic acidobacterium capable of dissimilatory Fe(III) reduction.</title>
        <authorList>
            <person name="Dedysh S.N."/>
            <person name="Beletsky A.V."/>
            <person name="Kulichevskaya I.S."/>
            <person name="Mardanov A.V."/>
            <person name="Ravin N.V."/>
        </authorList>
    </citation>
    <scope>NUCLEOTIDE SEQUENCE [LARGE SCALE GENOMIC DNA]</scope>
    <source>
        <strain evidence="3 4">P105</strain>
    </source>
</reference>
<feature type="domain" description="Ice-binding protein C-terminal" evidence="2">
    <location>
        <begin position="252"/>
        <end position="274"/>
    </location>
</feature>
<evidence type="ECO:0000256" key="1">
    <source>
        <dbReference type="SAM" id="SignalP"/>
    </source>
</evidence>
<organism evidence="3 4">
    <name type="scientific">Paludibaculum fermentans</name>
    <dbReference type="NCBI Taxonomy" id="1473598"/>
    <lineage>
        <taxon>Bacteria</taxon>
        <taxon>Pseudomonadati</taxon>
        <taxon>Acidobacteriota</taxon>
        <taxon>Terriglobia</taxon>
        <taxon>Bryobacterales</taxon>
        <taxon>Bryobacteraceae</taxon>
        <taxon>Paludibaculum</taxon>
    </lineage>
</organism>
<evidence type="ECO:0000313" key="3">
    <source>
        <dbReference type="EMBL" id="QOY86459.1"/>
    </source>
</evidence>
<gene>
    <name evidence="3" type="ORF">IRI77_27180</name>
</gene>
<dbReference type="InterPro" id="IPR013424">
    <property type="entry name" value="Ice-binding_C"/>
</dbReference>
<proteinExistence type="predicted"/>
<keyword evidence="4" id="KW-1185">Reference proteome</keyword>
<dbReference type="AlphaFoldDB" id="A0A7S7NNP4"/>
<dbReference type="EMBL" id="CP063849">
    <property type="protein sequence ID" value="QOY86459.1"/>
    <property type="molecule type" value="Genomic_DNA"/>
</dbReference>
<name>A0A7S7NNP4_PALFE</name>